<dbReference type="Pfam" id="PF14392">
    <property type="entry name" value="zf-CCHC_4"/>
    <property type="match status" value="1"/>
</dbReference>
<proteinExistence type="predicted"/>
<keyword evidence="3" id="KW-1185">Reference proteome</keyword>
<reference evidence="2 3" key="1">
    <citation type="submission" date="2016-09" db="EMBL/GenBank/DDBJ databases">
        <title>The draft genome of Dichanthelium oligosanthes: A C3 panicoid grass species.</title>
        <authorList>
            <person name="Studer A.J."/>
            <person name="Schnable J.C."/>
            <person name="Brutnell T.P."/>
        </authorList>
    </citation>
    <scope>NUCLEOTIDE SEQUENCE [LARGE SCALE GENOMIC DNA]</scope>
    <source>
        <strain evidence="3">cv. Kellogg 1175</strain>
        <tissue evidence="2">Leaf</tissue>
    </source>
</reference>
<dbReference type="InterPro" id="IPR025836">
    <property type="entry name" value="Zn_knuckle_CX2CX4HX4C"/>
</dbReference>
<evidence type="ECO:0000259" key="1">
    <source>
        <dbReference type="Pfam" id="PF14392"/>
    </source>
</evidence>
<gene>
    <name evidence="2" type="ORF">BAE44_0023105</name>
</gene>
<evidence type="ECO:0000313" key="3">
    <source>
        <dbReference type="Proteomes" id="UP000095767"/>
    </source>
</evidence>
<sequence>LVQGLANGDDPASALFTHVPMWKLAHDLGDCIGSTVKIDSNARVSIDYKFTSTRVHRPLYKVLQKEMMLADEITGEEVVIQIRYEKLPKFCLFCGFIGHMEARCDVSKTGRRISFSQDLRGPPVHFEDPCCRFLPGAMGQAPSSQLWCAPIPENQEQNKDSS</sequence>
<dbReference type="OrthoDB" id="692417at2759"/>
<dbReference type="EMBL" id="LWDX02065153">
    <property type="protein sequence ID" value="OEL15876.1"/>
    <property type="molecule type" value="Genomic_DNA"/>
</dbReference>
<dbReference type="AlphaFoldDB" id="A0A1E5USL3"/>
<feature type="domain" description="Zinc knuckle CX2CX4HX4C" evidence="1">
    <location>
        <begin position="75"/>
        <end position="105"/>
    </location>
</feature>
<protein>
    <recommendedName>
        <fullName evidence="1">Zinc knuckle CX2CX4HX4C domain-containing protein</fullName>
    </recommendedName>
</protein>
<dbReference type="STRING" id="888268.A0A1E5USL3"/>
<feature type="non-terminal residue" evidence="2">
    <location>
        <position position="1"/>
    </location>
</feature>
<evidence type="ECO:0000313" key="2">
    <source>
        <dbReference type="EMBL" id="OEL15876.1"/>
    </source>
</evidence>
<name>A0A1E5USL3_9POAL</name>
<comment type="caution">
    <text evidence="2">The sequence shown here is derived from an EMBL/GenBank/DDBJ whole genome shotgun (WGS) entry which is preliminary data.</text>
</comment>
<organism evidence="2 3">
    <name type="scientific">Dichanthelium oligosanthes</name>
    <dbReference type="NCBI Taxonomy" id="888268"/>
    <lineage>
        <taxon>Eukaryota</taxon>
        <taxon>Viridiplantae</taxon>
        <taxon>Streptophyta</taxon>
        <taxon>Embryophyta</taxon>
        <taxon>Tracheophyta</taxon>
        <taxon>Spermatophyta</taxon>
        <taxon>Magnoliopsida</taxon>
        <taxon>Liliopsida</taxon>
        <taxon>Poales</taxon>
        <taxon>Poaceae</taxon>
        <taxon>PACMAD clade</taxon>
        <taxon>Panicoideae</taxon>
        <taxon>Panicodae</taxon>
        <taxon>Paniceae</taxon>
        <taxon>Dichantheliinae</taxon>
        <taxon>Dichanthelium</taxon>
    </lineage>
</organism>
<accession>A0A1E5USL3</accession>
<dbReference type="Proteomes" id="UP000095767">
    <property type="component" value="Unassembled WGS sequence"/>
</dbReference>